<feature type="region of interest" description="Disordered" evidence="2">
    <location>
        <begin position="136"/>
        <end position="200"/>
    </location>
</feature>
<feature type="coiled-coil region" evidence="1">
    <location>
        <begin position="25"/>
        <end position="59"/>
    </location>
</feature>
<evidence type="ECO:0000259" key="3">
    <source>
        <dbReference type="Pfam" id="PF25972"/>
    </source>
</evidence>
<comment type="caution">
    <text evidence="4">The sequence shown here is derived from an EMBL/GenBank/DDBJ whole genome shotgun (WGS) entry which is preliminary data.</text>
</comment>
<evidence type="ECO:0000256" key="2">
    <source>
        <dbReference type="SAM" id="MobiDB-lite"/>
    </source>
</evidence>
<accession>A0ABP0QKK8</accession>
<feature type="domain" description="At4g15545-like C-terminal" evidence="3">
    <location>
        <begin position="203"/>
        <end position="268"/>
    </location>
</feature>
<dbReference type="PANTHER" id="PTHR47383">
    <property type="entry name" value="OS03G0659800 PROTEIN"/>
    <property type="match status" value="1"/>
</dbReference>
<reference evidence="4 5" key="1">
    <citation type="submission" date="2024-02" db="EMBL/GenBank/DDBJ databases">
        <authorList>
            <person name="Chen Y."/>
            <person name="Shah S."/>
            <person name="Dougan E. K."/>
            <person name="Thang M."/>
            <person name="Chan C."/>
        </authorList>
    </citation>
    <scope>NUCLEOTIDE SEQUENCE [LARGE SCALE GENOMIC DNA]</scope>
</reference>
<feature type="compositionally biased region" description="Basic and acidic residues" evidence="2">
    <location>
        <begin position="188"/>
        <end position="200"/>
    </location>
</feature>
<name>A0ABP0QKK8_9DINO</name>
<evidence type="ECO:0000313" key="5">
    <source>
        <dbReference type="Proteomes" id="UP001642484"/>
    </source>
</evidence>
<evidence type="ECO:0000256" key="1">
    <source>
        <dbReference type="SAM" id="Coils"/>
    </source>
</evidence>
<sequence length="270" mass="31173">MMERPDYGDYGNSEDQLTVGIQIIQRAFQRKVNSLEQEIKKMELTCEEHRATVANLDRKTSSLQVELVESKERWEQLQDEEKELYKTLGSLKKQILRLENLKAAVLKEIQDDQHKEAELGELKSLMSDEYFRGTMPLTAGEMGYGPSRDPPRDPRDFPRDPRDARGFGQAFPEAPPHARMPAPLPSHSDSRDARDARDARPPVVDGKAFFRLARSRLPIEDFNKFLASIKRLNNQQQSREETMKEASRIFGPERSDLFRDFEALLTRHGM</sequence>
<proteinExistence type="predicted"/>
<dbReference type="InterPro" id="IPR058936">
    <property type="entry name" value="At4g15545-like"/>
</dbReference>
<keyword evidence="5" id="KW-1185">Reference proteome</keyword>
<gene>
    <name evidence="4" type="ORF">CCMP2556_LOCUS42771</name>
</gene>
<evidence type="ECO:0000313" key="4">
    <source>
        <dbReference type="EMBL" id="CAK9088756.1"/>
    </source>
</evidence>
<dbReference type="EMBL" id="CAXAMN010024694">
    <property type="protein sequence ID" value="CAK9088756.1"/>
    <property type="molecule type" value="Genomic_DNA"/>
</dbReference>
<dbReference type="PANTHER" id="PTHR47383:SF8">
    <property type="entry name" value="OS01G0768300 PROTEIN"/>
    <property type="match status" value="1"/>
</dbReference>
<protein>
    <recommendedName>
        <fullName evidence="3">At4g15545-like C-terminal domain-containing protein</fullName>
    </recommendedName>
</protein>
<feature type="compositionally biased region" description="Basic and acidic residues" evidence="2">
    <location>
        <begin position="149"/>
        <end position="165"/>
    </location>
</feature>
<dbReference type="Pfam" id="PF25972">
    <property type="entry name" value="At4g15545_C"/>
    <property type="match status" value="1"/>
</dbReference>
<dbReference type="InterPro" id="IPR058935">
    <property type="entry name" value="At4g15545-like_C"/>
</dbReference>
<keyword evidence="1" id="KW-0175">Coiled coil</keyword>
<dbReference type="Proteomes" id="UP001642484">
    <property type="component" value="Unassembled WGS sequence"/>
</dbReference>
<organism evidence="4 5">
    <name type="scientific">Durusdinium trenchii</name>
    <dbReference type="NCBI Taxonomy" id="1381693"/>
    <lineage>
        <taxon>Eukaryota</taxon>
        <taxon>Sar</taxon>
        <taxon>Alveolata</taxon>
        <taxon>Dinophyceae</taxon>
        <taxon>Suessiales</taxon>
        <taxon>Symbiodiniaceae</taxon>
        <taxon>Durusdinium</taxon>
    </lineage>
</organism>